<proteinExistence type="inferred from homology"/>
<dbReference type="PROSITE" id="PS50885">
    <property type="entry name" value="HAMP"/>
    <property type="match status" value="2"/>
</dbReference>
<dbReference type="SMART" id="SM00304">
    <property type="entry name" value="HAMP"/>
    <property type="match status" value="6"/>
</dbReference>
<reference evidence="9 10" key="1">
    <citation type="submission" date="2022-07" db="EMBL/GenBank/DDBJ databases">
        <title>Methylomonas rivi sp. nov., Methylomonas rosea sp. nov., Methylomonas aureus sp. nov. and Methylomonas subterranea sp. nov., four novel methanotrophs isolated from a freshwater creek and the deep terrestrial subsurface.</title>
        <authorList>
            <person name="Abin C."/>
            <person name="Sankaranarayanan K."/>
            <person name="Garner C."/>
            <person name="Sindelar R."/>
            <person name="Kotary K."/>
            <person name="Garner R."/>
            <person name="Barclay S."/>
            <person name="Lawson P."/>
            <person name="Krumholz L."/>
        </authorList>
    </citation>
    <scope>NUCLEOTIDE SEQUENCE [LARGE SCALE GENOMIC DNA]</scope>
    <source>
        <strain evidence="9 10">WSC-6</strain>
    </source>
</reference>
<dbReference type="Gene3D" id="1.20.120.1530">
    <property type="match status" value="5"/>
</dbReference>
<accession>A0ABT1TZB7</accession>
<evidence type="ECO:0000256" key="1">
    <source>
        <dbReference type="ARBA" id="ARBA00022500"/>
    </source>
</evidence>
<feature type="coiled-coil region" evidence="5">
    <location>
        <begin position="1179"/>
        <end position="1206"/>
    </location>
</feature>
<protein>
    <submittedName>
        <fullName evidence="9">Methyl-accepting chemotaxis protein</fullName>
    </submittedName>
</protein>
<evidence type="ECO:0000313" key="10">
    <source>
        <dbReference type="Proteomes" id="UP001524586"/>
    </source>
</evidence>
<gene>
    <name evidence="9" type="ORF">NP596_00480</name>
</gene>
<evidence type="ECO:0000259" key="8">
    <source>
        <dbReference type="PROSITE" id="PS50885"/>
    </source>
</evidence>
<dbReference type="InterPro" id="IPR051310">
    <property type="entry name" value="MCP_chemotaxis"/>
</dbReference>
<keyword evidence="10" id="KW-1185">Reference proteome</keyword>
<dbReference type="PANTHER" id="PTHR43531">
    <property type="entry name" value="PROTEIN ICFG"/>
    <property type="match status" value="1"/>
</dbReference>
<evidence type="ECO:0000256" key="3">
    <source>
        <dbReference type="ARBA" id="ARBA00029447"/>
    </source>
</evidence>
<evidence type="ECO:0000256" key="4">
    <source>
        <dbReference type="PROSITE-ProRule" id="PRU00284"/>
    </source>
</evidence>
<dbReference type="CDD" id="cd17527">
    <property type="entry name" value="HAMP_II"/>
    <property type="match status" value="2"/>
</dbReference>
<dbReference type="InterPro" id="IPR004089">
    <property type="entry name" value="MCPsignal_dom"/>
</dbReference>
<evidence type="ECO:0000313" key="9">
    <source>
        <dbReference type="EMBL" id="MCQ8126915.1"/>
    </source>
</evidence>
<feature type="region of interest" description="Disordered" evidence="6">
    <location>
        <begin position="1008"/>
        <end position="1027"/>
    </location>
</feature>
<keyword evidence="5" id="KW-0175">Coiled coil</keyword>
<organism evidence="9 10">
    <name type="scientific">Methylomonas rivi</name>
    <dbReference type="NCBI Taxonomy" id="2952226"/>
    <lineage>
        <taxon>Bacteria</taxon>
        <taxon>Pseudomonadati</taxon>
        <taxon>Pseudomonadota</taxon>
        <taxon>Gammaproteobacteria</taxon>
        <taxon>Methylococcales</taxon>
        <taxon>Methylococcaceae</taxon>
        <taxon>Methylomonas</taxon>
    </lineage>
</organism>
<dbReference type="Proteomes" id="UP001524586">
    <property type="component" value="Unassembled WGS sequence"/>
</dbReference>
<sequence>MSVLNLFAKRELVAAAEKFQSFLDNSSNGVIFFDQNLIATHASKMAVRLFNDHKQAFVETVPEFNIAKIDGVRLSSMTLISHQALEGLRNKKSWTRMLVLGNEKFHFTLTPFTDSEDVFSGAMLEFWWATEYQKMEEESARSSSIVREMTVPVMTCDENRTITSLNPAVFQLLARHKPALEKIFPGFDPKNLIGQNIDQFHKDPELQKRIFADTNRMPYKNRIHILDMAFDLTAFPLKDGKGKITGYAVEWFDVTEEARAVKEIDRITQDITDGKLNKRIDTAGFGGDMAHLSLGVNRMLDAIINPLNRAADYVDRIAKGAIPPKIEDEYRGDFGALKNNLNTCIDTLEGLIQQMQDMAVQHDLGDIDVAIDESRFLGSYRAMAKGVNDMVAQHIATKKKAIGVFKAFGEGNFDAPMEQLPGKKVFINEIIELVRGNLKGFIGDMNRMSREHDAGDIDVFMDTAKFQGDFGVMAKGVNDMVAGHIAVKKKAMGVVKAFGEGNFDAPMEQLPGKKAFINDTIELVRGNLKAVMADADGLVQAALEGRLATRADATKHLGDYRKLVEGVNATLDAVIGPLNVAADYVDKISKGNIPSKITDNYNGDFNTIKNNLNNCIDAIGSMVNEAANLEKAAIEGRLATRADASQYQGDYRKIVQGVNNTLDAVIGPLNVTADYVDQIAKGIIPPTITDNYSGDFNIIKNNLNNVVKMMNDLLAQTDIIIKAAADGELDKRADASLFTGGWNKLVIGVNDTITNIVNPLNVTADYVDQIAKGIIPPTITTEYKGQYNVIKSNLNAAVKMMNDLLAQTDIIIKAAAEGELDKRADAALFAGGWNKLVLGVNDTITNIVNPLNVTADYVDRIAKGIVPPMITTEYKGQYNVIKSNLNAAVKMMNDLLAQTDIIIKAAADGQLDTRADASLFVGGWNQLVAGVNKTLDGVILPVNEAVEVLTLVEQGDLTRTVNGDYKGQLGDFKDTVNNTISKLSQTISEVVSAADQLGNASEQISATSQSLSQASSEQAASVEETSASIEEMAASINQNAENAKITDGMAGKASKEATEGGIAVKQTVEAMKSIAGKIGIIDDIAYQTNMLALNAAIEAARAGDHGKGFAVVAAEVRKLAERSQVAAQEIGELAENSVKTAESAGKLLDEIVPSIAKTSDLVQEIAAASQEQSTGVSQINTAMNQMNQITQQNASASEQLAATAEEMTSQTEQLQTLMSFFKIEGEKIMQSRPTGKTPKKAERVKPAAHVSRNHVEAEFDLSKFERF</sequence>
<dbReference type="PRINTS" id="PR00260">
    <property type="entry name" value="CHEMTRNSDUCR"/>
</dbReference>
<dbReference type="PROSITE" id="PS50111">
    <property type="entry name" value="CHEMOTAXIS_TRANSDUC_2"/>
    <property type="match status" value="1"/>
</dbReference>
<evidence type="ECO:0000259" key="7">
    <source>
        <dbReference type="PROSITE" id="PS50111"/>
    </source>
</evidence>
<evidence type="ECO:0000256" key="6">
    <source>
        <dbReference type="SAM" id="MobiDB-lite"/>
    </source>
</evidence>
<dbReference type="EMBL" id="JANIBK010000001">
    <property type="protein sequence ID" value="MCQ8126915.1"/>
    <property type="molecule type" value="Genomic_DNA"/>
</dbReference>
<dbReference type="InterPro" id="IPR041395">
    <property type="entry name" value="McpB_HAMP_3rd"/>
</dbReference>
<keyword evidence="1" id="KW-0145">Chemotaxis</keyword>
<dbReference type="InterPro" id="IPR003660">
    <property type="entry name" value="HAMP_dom"/>
</dbReference>
<feature type="domain" description="Methyl-accepting transducer" evidence="7">
    <location>
        <begin position="993"/>
        <end position="1208"/>
    </location>
</feature>
<dbReference type="Gene3D" id="3.30.450.20">
    <property type="entry name" value="PAS domain"/>
    <property type="match status" value="2"/>
</dbReference>
<dbReference type="Pfam" id="PF18575">
    <property type="entry name" value="HAMP_N3"/>
    <property type="match status" value="2"/>
</dbReference>
<feature type="domain" description="HAMP" evidence="8">
    <location>
        <begin position="936"/>
        <end position="988"/>
    </location>
</feature>
<dbReference type="SUPFAM" id="SSF58104">
    <property type="entry name" value="Methyl-accepting chemotaxis protein (MCP) signaling domain"/>
    <property type="match status" value="1"/>
</dbReference>
<dbReference type="InterPro" id="IPR000014">
    <property type="entry name" value="PAS"/>
</dbReference>
<dbReference type="CDD" id="cd00130">
    <property type="entry name" value="PAS"/>
    <property type="match status" value="1"/>
</dbReference>
<feature type="region of interest" description="Disordered" evidence="6">
    <location>
        <begin position="1230"/>
        <end position="1249"/>
    </location>
</feature>
<dbReference type="Gene3D" id="1.10.287.950">
    <property type="entry name" value="Methyl-accepting chemotaxis protein"/>
    <property type="match status" value="1"/>
</dbReference>
<evidence type="ECO:0000256" key="2">
    <source>
        <dbReference type="ARBA" id="ARBA00023224"/>
    </source>
</evidence>
<comment type="caution">
    <text evidence="9">The sequence shown here is derived from an EMBL/GenBank/DDBJ whole genome shotgun (WGS) entry which is preliminary data.</text>
</comment>
<dbReference type="InterPro" id="IPR035965">
    <property type="entry name" value="PAS-like_dom_sf"/>
</dbReference>
<dbReference type="PANTHER" id="PTHR43531:SF11">
    <property type="entry name" value="METHYL-ACCEPTING CHEMOTAXIS PROTEIN 3"/>
    <property type="match status" value="1"/>
</dbReference>
<feature type="domain" description="HAMP" evidence="8">
    <location>
        <begin position="301"/>
        <end position="353"/>
    </location>
</feature>
<dbReference type="Pfam" id="PF18947">
    <property type="entry name" value="HAMP_2"/>
    <property type="match status" value="6"/>
</dbReference>
<dbReference type="SMART" id="SM00283">
    <property type="entry name" value="MA"/>
    <property type="match status" value="1"/>
</dbReference>
<comment type="similarity">
    <text evidence="3">Belongs to the methyl-accepting chemotaxis (MCP) protein family.</text>
</comment>
<dbReference type="SUPFAM" id="SSF55785">
    <property type="entry name" value="PYP-like sensor domain (PAS domain)"/>
    <property type="match status" value="1"/>
</dbReference>
<keyword evidence="2 4" id="KW-0807">Transducer</keyword>
<dbReference type="RefSeq" id="WP_256613233.1">
    <property type="nucleotide sequence ID" value="NZ_JANIBK010000001.1"/>
</dbReference>
<dbReference type="CDD" id="cd17528">
    <property type="entry name" value="HAMP_III"/>
    <property type="match status" value="2"/>
</dbReference>
<dbReference type="Pfam" id="PF00015">
    <property type="entry name" value="MCPsignal"/>
    <property type="match status" value="1"/>
</dbReference>
<evidence type="ECO:0000256" key="5">
    <source>
        <dbReference type="SAM" id="Coils"/>
    </source>
</evidence>
<name>A0ABT1TZB7_9GAMM</name>
<dbReference type="CDD" id="cd11386">
    <property type="entry name" value="MCP_signal"/>
    <property type="match status" value="1"/>
</dbReference>
<dbReference type="InterPro" id="IPR004090">
    <property type="entry name" value="Chemotax_Me-accpt_rcpt"/>
</dbReference>